<keyword evidence="3" id="KW-0813">Transport</keyword>
<dbReference type="SMART" id="SM00382">
    <property type="entry name" value="AAA"/>
    <property type="match status" value="2"/>
</dbReference>
<evidence type="ECO:0000256" key="1">
    <source>
        <dbReference type="ARBA" id="ARBA00004202"/>
    </source>
</evidence>
<dbReference type="InterPro" id="IPR017871">
    <property type="entry name" value="ABC_transporter-like_CS"/>
</dbReference>
<dbReference type="KEGG" id="abae:CL176_02880"/>
<dbReference type="PROSITE" id="PS50893">
    <property type="entry name" value="ABC_TRANSPORTER_2"/>
    <property type="match status" value="2"/>
</dbReference>
<dbReference type="OrthoDB" id="9802264at2"/>
<keyword evidence="6" id="KW-0571">Peptide transport</keyword>
<keyword evidence="7" id="KW-0653">Protein transport</keyword>
<keyword evidence="5" id="KW-0067">ATP-binding</keyword>
<dbReference type="GO" id="GO:0055085">
    <property type="term" value="P:transmembrane transport"/>
    <property type="evidence" value="ECO:0007669"/>
    <property type="project" value="UniProtKB-ARBA"/>
</dbReference>
<proteinExistence type="inferred from homology"/>
<dbReference type="AlphaFoldDB" id="A0A347WJ00"/>
<dbReference type="PANTHER" id="PTHR43776:SF7">
    <property type="entry name" value="D,D-DIPEPTIDE TRANSPORT ATP-BINDING PROTEIN DDPF-RELATED"/>
    <property type="match status" value="1"/>
</dbReference>
<evidence type="ECO:0000313" key="10">
    <source>
        <dbReference type="Proteomes" id="UP000263232"/>
    </source>
</evidence>
<dbReference type="Gene3D" id="3.40.50.300">
    <property type="entry name" value="P-loop containing nucleotide triphosphate hydrolases"/>
    <property type="match status" value="2"/>
</dbReference>
<evidence type="ECO:0000256" key="7">
    <source>
        <dbReference type="ARBA" id="ARBA00022927"/>
    </source>
</evidence>
<feature type="domain" description="ABC transporter" evidence="8">
    <location>
        <begin position="1"/>
        <end position="259"/>
    </location>
</feature>
<dbReference type="GO" id="GO:0005524">
    <property type="term" value="F:ATP binding"/>
    <property type="evidence" value="ECO:0007669"/>
    <property type="project" value="UniProtKB-KW"/>
</dbReference>
<dbReference type="RefSeq" id="WP_118989977.1">
    <property type="nucleotide sequence ID" value="NZ_CP023434.1"/>
</dbReference>
<dbReference type="CDD" id="cd03257">
    <property type="entry name" value="ABC_NikE_OppD_transporters"/>
    <property type="match status" value="2"/>
</dbReference>
<evidence type="ECO:0000256" key="5">
    <source>
        <dbReference type="ARBA" id="ARBA00022840"/>
    </source>
</evidence>
<dbReference type="Proteomes" id="UP000263232">
    <property type="component" value="Chromosome"/>
</dbReference>
<evidence type="ECO:0000256" key="4">
    <source>
        <dbReference type="ARBA" id="ARBA00022741"/>
    </source>
</evidence>
<evidence type="ECO:0000313" key="9">
    <source>
        <dbReference type="EMBL" id="AXY25057.1"/>
    </source>
</evidence>
<dbReference type="GO" id="GO:0016887">
    <property type="term" value="F:ATP hydrolysis activity"/>
    <property type="evidence" value="ECO:0007669"/>
    <property type="project" value="InterPro"/>
</dbReference>
<sequence length="526" mass="57673">MSFEKFIYHKVSLGVGSQTILHNVSLEIAARETVGLIGSSGSGKSMLVKSIYPFLLPKGSNVSGQIKLKHKSQETECLTLGTKRVNPVLLQEVAIILQDSLNALNPNFTIGQQMQQYYRQLVRMGQRPITEMKTSIQAVLQAVRLDSSEAFLAKYPYQLSGGMKQRVNIALALLARPSLLIADESTTALDAINKQEVIKTLQVVNQNLGVAVLFISHDLSLVAQLCERIYVMDQGQVVETGPRTAILESPQSTMGQKLVQAYQALQSHGAEEASAGQEKVPILVAEGLCYHLPDKHILKEVSFELYARDALGVVGSSGSGKTTLASVLTGIRQSTAGRIIYEGKAIHGKSLAMFRDIQIIPQNPYNAFDPFVRIRDHMAEIIRMLSLQKGIPEATSWAYLAQLMATSQVEEALLDRMPKQLSGGQLQRLSMIRILLLRPKILIADEITSSVDLSAAIGIVDLLRKLQEELSFSLIFISHDMAMVRQVCNRLLILAEGEVQECGQTQEVLNHPQKAVSQALIVAAGI</sequence>
<reference evidence="9 10" key="1">
    <citation type="submission" date="2017-09" db="EMBL/GenBank/DDBJ databases">
        <title>Complete genome sequence of Oxytococcus suis strain ZY16052.</title>
        <authorList>
            <person name="Li F."/>
        </authorList>
    </citation>
    <scope>NUCLEOTIDE SEQUENCE [LARGE SCALE GENOMIC DNA]</scope>
    <source>
        <strain evidence="9 10">ZY16052</strain>
    </source>
</reference>
<dbReference type="InterPro" id="IPR003593">
    <property type="entry name" value="AAA+_ATPase"/>
</dbReference>
<name>A0A347WJ00_9LACT</name>
<keyword evidence="4" id="KW-0547">Nucleotide-binding</keyword>
<dbReference type="GO" id="GO:0015833">
    <property type="term" value="P:peptide transport"/>
    <property type="evidence" value="ECO:0007669"/>
    <property type="project" value="UniProtKB-KW"/>
</dbReference>
<accession>A0A347WJ00</accession>
<comment type="similarity">
    <text evidence="2">Belongs to the ABC transporter superfamily.</text>
</comment>
<dbReference type="PANTHER" id="PTHR43776">
    <property type="entry name" value="TRANSPORT ATP-BINDING PROTEIN"/>
    <property type="match status" value="1"/>
</dbReference>
<protein>
    <recommendedName>
        <fullName evidence="8">ABC transporter domain-containing protein</fullName>
    </recommendedName>
</protein>
<dbReference type="EMBL" id="CP023434">
    <property type="protein sequence ID" value="AXY25057.1"/>
    <property type="molecule type" value="Genomic_DNA"/>
</dbReference>
<dbReference type="PROSITE" id="PS00211">
    <property type="entry name" value="ABC_TRANSPORTER_1"/>
    <property type="match status" value="2"/>
</dbReference>
<dbReference type="GO" id="GO:0015031">
    <property type="term" value="P:protein transport"/>
    <property type="evidence" value="ECO:0007669"/>
    <property type="project" value="UniProtKB-KW"/>
</dbReference>
<organism evidence="9 10">
    <name type="scientific">Suicoccus acidiformans</name>
    <dbReference type="NCBI Taxonomy" id="2036206"/>
    <lineage>
        <taxon>Bacteria</taxon>
        <taxon>Bacillati</taxon>
        <taxon>Bacillota</taxon>
        <taxon>Bacilli</taxon>
        <taxon>Lactobacillales</taxon>
        <taxon>Aerococcaceae</taxon>
        <taxon>Suicoccus</taxon>
    </lineage>
</organism>
<evidence type="ECO:0000256" key="2">
    <source>
        <dbReference type="ARBA" id="ARBA00005417"/>
    </source>
</evidence>
<feature type="domain" description="ABC transporter" evidence="8">
    <location>
        <begin position="283"/>
        <end position="521"/>
    </location>
</feature>
<dbReference type="InterPro" id="IPR003439">
    <property type="entry name" value="ABC_transporter-like_ATP-bd"/>
</dbReference>
<evidence type="ECO:0000259" key="8">
    <source>
        <dbReference type="PROSITE" id="PS50893"/>
    </source>
</evidence>
<dbReference type="GO" id="GO:0005886">
    <property type="term" value="C:plasma membrane"/>
    <property type="evidence" value="ECO:0007669"/>
    <property type="project" value="UniProtKB-SubCell"/>
</dbReference>
<dbReference type="SUPFAM" id="SSF52540">
    <property type="entry name" value="P-loop containing nucleoside triphosphate hydrolases"/>
    <property type="match status" value="2"/>
</dbReference>
<evidence type="ECO:0000256" key="3">
    <source>
        <dbReference type="ARBA" id="ARBA00022448"/>
    </source>
</evidence>
<comment type="subcellular location">
    <subcellularLocation>
        <location evidence="1">Cell membrane</location>
        <topology evidence="1">Peripheral membrane protein</topology>
    </subcellularLocation>
</comment>
<evidence type="ECO:0000256" key="6">
    <source>
        <dbReference type="ARBA" id="ARBA00022856"/>
    </source>
</evidence>
<gene>
    <name evidence="9" type="ORF">CL176_02880</name>
</gene>
<dbReference type="Pfam" id="PF00005">
    <property type="entry name" value="ABC_tran"/>
    <property type="match status" value="2"/>
</dbReference>
<dbReference type="InterPro" id="IPR050319">
    <property type="entry name" value="ABC_transp_ATP-bind"/>
</dbReference>
<keyword evidence="10" id="KW-1185">Reference proteome</keyword>
<dbReference type="InterPro" id="IPR027417">
    <property type="entry name" value="P-loop_NTPase"/>
</dbReference>